<evidence type="ECO:0000313" key="1">
    <source>
        <dbReference type="EMBL" id="KAH7910500.1"/>
    </source>
</evidence>
<sequence length="242" mass="25532">MVVFNWFLTGNVKAFSASRGIGLETTRQLLQSSSNTVFATCRSPSTASGLSALASGSSAGKLHIVQLDVADEASIKKGTSEVLRLLDGAALDYVINNAGINRGADFAFNFSPTDLADTITSNVVGPALIARHLLPAIEKSSRKVIVNMSSGLASIGKNLGPKSTSYSISKTAVNMLTYKQARERPDLIPFVIDPGWVKTKMGGPGAILEPHQSVSGILKVIINATSANAGKFYGYMGNEIPW</sequence>
<reference evidence="1" key="1">
    <citation type="journal article" date="2021" name="New Phytol.">
        <title>Evolutionary innovations through gain and loss of genes in the ectomycorrhizal Boletales.</title>
        <authorList>
            <person name="Wu G."/>
            <person name="Miyauchi S."/>
            <person name="Morin E."/>
            <person name="Kuo A."/>
            <person name="Drula E."/>
            <person name="Varga T."/>
            <person name="Kohler A."/>
            <person name="Feng B."/>
            <person name="Cao Y."/>
            <person name="Lipzen A."/>
            <person name="Daum C."/>
            <person name="Hundley H."/>
            <person name="Pangilinan J."/>
            <person name="Johnson J."/>
            <person name="Barry K."/>
            <person name="LaButti K."/>
            <person name="Ng V."/>
            <person name="Ahrendt S."/>
            <person name="Min B."/>
            <person name="Choi I.G."/>
            <person name="Park H."/>
            <person name="Plett J.M."/>
            <person name="Magnuson J."/>
            <person name="Spatafora J.W."/>
            <person name="Nagy L.G."/>
            <person name="Henrissat B."/>
            <person name="Grigoriev I.V."/>
            <person name="Yang Z.L."/>
            <person name="Xu J."/>
            <person name="Martin F.M."/>
        </authorList>
    </citation>
    <scope>NUCLEOTIDE SEQUENCE</scope>
    <source>
        <strain evidence="1">ATCC 28755</strain>
    </source>
</reference>
<keyword evidence="2" id="KW-1185">Reference proteome</keyword>
<evidence type="ECO:0000313" key="2">
    <source>
        <dbReference type="Proteomes" id="UP000790377"/>
    </source>
</evidence>
<proteinExistence type="predicted"/>
<organism evidence="1 2">
    <name type="scientific">Hygrophoropsis aurantiaca</name>
    <dbReference type="NCBI Taxonomy" id="72124"/>
    <lineage>
        <taxon>Eukaryota</taxon>
        <taxon>Fungi</taxon>
        <taxon>Dikarya</taxon>
        <taxon>Basidiomycota</taxon>
        <taxon>Agaricomycotina</taxon>
        <taxon>Agaricomycetes</taxon>
        <taxon>Agaricomycetidae</taxon>
        <taxon>Boletales</taxon>
        <taxon>Coniophorineae</taxon>
        <taxon>Hygrophoropsidaceae</taxon>
        <taxon>Hygrophoropsis</taxon>
    </lineage>
</organism>
<gene>
    <name evidence="1" type="ORF">BJ138DRAFT_1136000</name>
</gene>
<accession>A0ACB8AAV7</accession>
<name>A0ACB8AAV7_9AGAM</name>
<protein>
    <submittedName>
        <fullName evidence="1">Uncharacterized protein</fullName>
    </submittedName>
</protein>
<dbReference type="Proteomes" id="UP000790377">
    <property type="component" value="Unassembled WGS sequence"/>
</dbReference>
<comment type="caution">
    <text evidence="1">The sequence shown here is derived from an EMBL/GenBank/DDBJ whole genome shotgun (WGS) entry which is preliminary data.</text>
</comment>
<dbReference type="EMBL" id="MU267711">
    <property type="protein sequence ID" value="KAH7910500.1"/>
    <property type="molecule type" value="Genomic_DNA"/>
</dbReference>